<gene>
    <name evidence="2" type="ORF">DB32_001098</name>
</gene>
<protein>
    <submittedName>
        <fullName evidence="2">Uncharacterized protein</fullName>
    </submittedName>
</protein>
<evidence type="ECO:0000313" key="2">
    <source>
        <dbReference type="EMBL" id="AKF03949.1"/>
    </source>
</evidence>
<proteinExistence type="predicted"/>
<organism evidence="2 3">
    <name type="scientific">Sandaracinus amylolyticus</name>
    <dbReference type="NCBI Taxonomy" id="927083"/>
    <lineage>
        <taxon>Bacteria</taxon>
        <taxon>Pseudomonadati</taxon>
        <taxon>Myxococcota</taxon>
        <taxon>Polyangia</taxon>
        <taxon>Polyangiales</taxon>
        <taxon>Sandaracinaceae</taxon>
        <taxon>Sandaracinus</taxon>
    </lineage>
</organism>
<feature type="region of interest" description="Disordered" evidence="1">
    <location>
        <begin position="1"/>
        <end position="21"/>
    </location>
</feature>
<evidence type="ECO:0000256" key="1">
    <source>
        <dbReference type="SAM" id="MobiDB-lite"/>
    </source>
</evidence>
<sequence>MCAPGLEARRDESDRRGTREHRARTIAIVAGRFQDAAGRVELPGLDSKSRGGQLESSELDFKYGEGQVKLSELDLKSRGGQLELFGLDLKSTRDN</sequence>
<dbReference type="Proteomes" id="UP000034883">
    <property type="component" value="Chromosome"/>
</dbReference>
<dbReference type="EMBL" id="CP011125">
    <property type="protein sequence ID" value="AKF03949.1"/>
    <property type="molecule type" value="Genomic_DNA"/>
</dbReference>
<dbReference type="AlphaFoldDB" id="A0A0F6SDS4"/>
<dbReference type="STRING" id="927083.DB32_001098"/>
<reference evidence="2 3" key="1">
    <citation type="submission" date="2015-03" db="EMBL/GenBank/DDBJ databases">
        <title>Genome assembly of Sandaracinus amylolyticus DSM 53668.</title>
        <authorList>
            <person name="Sharma G."/>
            <person name="Subramanian S."/>
        </authorList>
    </citation>
    <scope>NUCLEOTIDE SEQUENCE [LARGE SCALE GENOMIC DNA]</scope>
    <source>
        <strain evidence="2 3">DSM 53668</strain>
    </source>
</reference>
<keyword evidence="3" id="KW-1185">Reference proteome</keyword>
<dbReference type="KEGG" id="samy:DB32_001098"/>
<evidence type="ECO:0000313" key="3">
    <source>
        <dbReference type="Proteomes" id="UP000034883"/>
    </source>
</evidence>
<feature type="compositionally biased region" description="Basic and acidic residues" evidence="1">
    <location>
        <begin position="7"/>
        <end position="17"/>
    </location>
</feature>
<name>A0A0F6SDS4_9BACT</name>
<accession>A0A0F6SDS4</accession>